<evidence type="ECO:0008006" key="5">
    <source>
        <dbReference type="Google" id="ProtNLM"/>
    </source>
</evidence>
<dbReference type="Proteomes" id="UP000176893">
    <property type="component" value="Unassembled WGS sequence"/>
</dbReference>
<sequence>MKKLSTKIFQILLAVSLLFFFLLPQKPASAAIGDIIKGGVSFSGCVVAGKASPFLSEKINAGIGKLTGLTSKIPGIGKFLGGGEGGGSVPVYDESLLKTYKSKEYSQDVETRCAAIEILNYLNVNINSLARTSGRNGGPAYVRNWRIFQTDAQYRGEGIFRAMLSNTKLCDYFSNDLKGLFGATKRSPLPKNTRTGNFDPYALQTNCTMPSNFSMADYQKDFSGNGGWQAWSRMLEPQNNYYGALLGALDEAAKQRTLEESADLNQVTANKGFTGKSGKDASSSCKTKDAKGKCLEYKDIQTPGDIIAESVAASIKSELDIVISADEVNELLSTAVTVLLNRLNNFSNSKEGDYLSPQIGEFNPDNFPLPTDNDNADTPPPVSDGDTETPSRAGTDTKN</sequence>
<dbReference type="EMBL" id="MGJB01000017">
    <property type="protein sequence ID" value="OGM98349.1"/>
    <property type="molecule type" value="Genomic_DNA"/>
</dbReference>
<evidence type="ECO:0000313" key="3">
    <source>
        <dbReference type="EMBL" id="OGM98349.1"/>
    </source>
</evidence>
<keyword evidence="2" id="KW-0732">Signal</keyword>
<evidence type="ECO:0000256" key="1">
    <source>
        <dbReference type="SAM" id="MobiDB-lite"/>
    </source>
</evidence>
<dbReference type="STRING" id="1802661.A2649_03670"/>
<gene>
    <name evidence="3" type="ORF">A2649_03670</name>
</gene>
<evidence type="ECO:0000256" key="2">
    <source>
        <dbReference type="SAM" id="SignalP"/>
    </source>
</evidence>
<organism evidence="3 4">
    <name type="scientific">Candidatus Yanofskybacteria bacterium RIFCSPHIGHO2_01_FULL_41_26</name>
    <dbReference type="NCBI Taxonomy" id="1802661"/>
    <lineage>
        <taxon>Bacteria</taxon>
        <taxon>Candidatus Yanofskyibacteriota</taxon>
    </lineage>
</organism>
<accession>A0A1F8EDE1</accession>
<name>A0A1F8EDE1_9BACT</name>
<feature type="compositionally biased region" description="Polar residues" evidence="1">
    <location>
        <begin position="388"/>
        <end position="399"/>
    </location>
</feature>
<reference evidence="3 4" key="1">
    <citation type="journal article" date="2016" name="Nat. Commun.">
        <title>Thousands of microbial genomes shed light on interconnected biogeochemical processes in an aquifer system.</title>
        <authorList>
            <person name="Anantharaman K."/>
            <person name="Brown C.T."/>
            <person name="Hug L.A."/>
            <person name="Sharon I."/>
            <person name="Castelle C.J."/>
            <person name="Probst A.J."/>
            <person name="Thomas B.C."/>
            <person name="Singh A."/>
            <person name="Wilkins M.J."/>
            <person name="Karaoz U."/>
            <person name="Brodie E.L."/>
            <person name="Williams K.H."/>
            <person name="Hubbard S.S."/>
            <person name="Banfield J.F."/>
        </authorList>
    </citation>
    <scope>NUCLEOTIDE SEQUENCE [LARGE SCALE GENOMIC DNA]</scope>
</reference>
<evidence type="ECO:0000313" key="4">
    <source>
        <dbReference type="Proteomes" id="UP000176893"/>
    </source>
</evidence>
<protein>
    <recommendedName>
        <fullName evidence="5">Transglycosylase SLT domain-containing protein</fullName>
    </recommendedName>
</protein>
<feature type="signal peptide" evidence="2">
    <location>
        <begin position="1"/>
        <end position="30"/>
    </location>
</feature>
<feature type="chain" id="PRO_5009535335" description="Transglycosylase SLT domain-containing protein" evidence="2">
    <location>
        <begin position="31"/>
        <end position="399"/>
    </location>
</feature>
<comment type="caution">
    <text evidence="3">The sequence shown here is derived from an EMBL/GenBank/DDBJ whole genome shotgun (WGS) entry which is preliminary data.</text>
</comment>
<proteinExistence type="predicted"/>
<dbReference type="AlphaFoldDB" id="A0A1F8EDE1"/>
<feature type="compositionally biased region" description="Low complexity" evidence="1">
    <location>
        <begin position="368"/>
        <end position="377"/>
    </location>
</feature>
<feature type="region of interest" description="Disordered" evidence="1">
    <location>
        <begin position="355"/>
        <end position="399"/>
    </location>
</feature>